<keyword evidence="3" id="KW-0210">Decarboxylase</keyword>
<evidence type="ECO:0000256" key="4">
    <source>
        <dbReference type="ARBA" id="ARBA00022898"/>
    </source>
</evidence>
<reference evidence="8" key="1">
    <citation type="submission" date="2022-01" db="EMBL/GenBank/DDBJ databases">
        <authorList>
            <person name="King R."/>
        </authorList>
    </citation>
    <scope>NUCLEOTIDE SEQUENCE</scope>
</reference>
<evidence type="ECO:0000256" key="6">
    <source>
        <dbReference type="PIRSR" id="PIRSR602129-50"/>
    </source>
</evidence>
<dbReference type="CDD" id="cd06450">
    <property type="entry name" value="DOPA_deC_like"/>
    <property type="match status" value="1"/>
</dbReference>
<keyword evidence="4 6" id="KW-0663">Pyridoxal phosphate</keyword>
<evidence type="ECO:0008006" key="10">
    <source>
        <dbReference type="Google" id="ProtNLM"/>
    </source>
</evidence>
<keyword evidence="5" id="KW-0456">Lyase</keyword>
<keyword evidence="9" id="KW-1185">Reference proteome</keyword>
<evidence type="ECO:0000256" key="5">
    <source>
        <dbReference type="ARBA" id="ARBA00023239"/>
    </source>
</evidence>
<dbReference type="SUPFAM" id="SSF53383">
    <property type="entry name" value="PLP-dependent transferases"/>
    <property type="match status" value="1"/>
</dbReference>
<feature type="compositionally biased region" description="Polar residues" evidence="7">
    <location>
        <begin position="586"/>
        <end position="598"/>
    </location>
</feature>
<evidence type="ECO:0000313" key="9">
    <source>
        <dbReference type="Proteomes" id="UP001153620"/>
    </source>
</evidence>
<protein>
    <recommendedName>
        <fullName evidence="10">Tyrosine decarboxylase</fullName>
    </recommendedName>
</protein>
<dbReference type="FunFam" id="1.20.1340.10:FF:000001">
    <property type="entry name" value="Histidine decarboxylase"/>
    <property type="match status" value="1"/>
</dbReference>
<dbReference type="InterPro" id="IPR015421">
    <property type="entry name" value="PyrdxlP-dep_Trfase_major"/>
</dbReference>
<comment type="similarity">
    <text evidence="2">Belongs to the group II decarboxylase family.</text>
</comment>
<organism evidence="8 9">
    <name type="scientific">Chironomus riparius</name>
    <dbReference type="NCBI Taxonomy" id="315576"/>
    <lineage>
        <taxon>Eukaryota</taxon>
        <taxon>Metazoa</taxon>
        <taxon>Ecdysozoa</taxon>
        <taxon>Arthropoda</taxon>
        <taxon>Hexapoda</taxon>
        <taxon>Insecta</taxon>
        <taxon>Pterygota</taxon>
        <taxon>Neoptera</taxon>
        <taxon>Endopterygota</taxon>
        <taxon>Diptera</taxon>
        <taxon>Nematocera</taxon>
        <taxon>Chironomoidea</taxon>
        <taxon>Chironomidae</taxon>
        <taxon>Chironominae</taxon>
        <taxon>Chironomus</taxon>
    </lineage>
</organism>
<dbReference type="InterPro" id="IPR015422">
    <property type="entry name" value="PyrdxlP-dep_Trfase_small"/>
</dbReference>
<feature type="compositionally biased region" description="Polar residues" evidence="7">
    <location>
        <begin position="623"/>
        <end position="634"/>
    </location>
</feature>
<evidence type="ECO:0000313" key="8">
    <source>
        <dbReference type="EMBL" id="CAG9801565.1"/>
    </source>
</evidence>
<dbReference type="FunFam" id="3.40.640.10:FF:000025">
    <property type="entry name" value="Histidine decarboxylase"/>
    <property type="match status" value="1"/>
</dbReference>
<feature type="region of interest" description="Disordered" evidence="7">
    <location>
        <begin position="585"/>
        <end position="634"/>
    </location>
</feature>
<dbReference type="InterPro" id="IPR021115">
    <property type="entry name" value="Pyridoxal-P_BS"/>
</dbReference>
<evidence type="ECO:0000256" key="1">
    <source>
        <dbReference type="ARBA" id="ARBA00001933"/>
    </source>
</evidence>
<dbReference type="Gene3D" id="3.40.640.10">
    <property type="entry name" value="Type I PLP-dependent aspartate aminotransferase-like (Major domain)"/>
    <property type="match status" value="1"/>
</dbReference>
<dbReference type="EMBL" id="OU895877">
    <property type="protein sequence ID" value="CAG9801565.1"/>
    <property type="molecule type" value="Genomic_DNA"/>
</dbReference>
<sequence>MDSNEFRKRGTEMVEYICQYLETIEERRVTPSVEPGYLRSLIPSEAPFKPEPWEQVMDDVENKIMPGVTHWQHPRFHAYFPAGNSFPSILGDMLGDAIGCIGFSWAASPACTELETIVLDWLGKAIGLPDDFLALKEGSKGGGVIQTSASECVLVSMLAARAQAIKHLKQLHPNVEETQLLSKLMAYCSKEAHSCVEKAAMISFVKLRILEPDEKSSLRGETLTKAMEEDELQGLVPFFVSTTLGTTGACGFDALEEIGVALQKFPNVWLHVDAAYAGNSFICPELKYLLKGIEYADSFNTNSNKWLLTNFDCSLLWVRDRIRLTSALVVDPLYLKHGYSDAAIDYRHWGVPLSRRFRSLKLWFVLRNYGISGLQEYIRHHIRLAKKFEQLVLKDKRFEVTNEVKLGLVCFRLKGSDKLNEKLLSIINGSGKLHMVPASVNEQYIIRFCVVAQNSTDDDINYAWETITDFATELLEKEQDDEFVETTEDPRKKHTLAQKRSFFVRMVSDPKIYNPAINKTGTPRISMEISSPTKDGIPVTVQSPPHESSWISWPLAFLFNSTDDGNSGKNDVMLRFRHLDVKMGSSRRNSATGNSSPSPDGENGILSLKSPKKSPQLMRKRGTSPNIRANGNSS</sequence>
<dbReference type="Pfam" id="PF00282">
    <property type="entry name" value="Pyridoxal_deC"/>
    <property type="match status" value="1"/>
</dbReference>
<evidence type="ECO:0000256" key="3">
    <source>
        <dbReference type="ARBA" id="ARBA00022793"/>
    </source>
</evidence>
<dbReference type="GO" id="GO:0019752">
    <property type="term" value="P:carboxylic acid metabolic process"/>
    <property type="evidence" value="ECO:0007669"/>
    <property type="project" value="InterPro"/>
</dbReference>
<dbReference type="Proteomes" id="UP001153620">
    <property type="component" value="Chromosome 1"/>
</dbReference>
<reference evidence="8" key="2">
    <citation type="submission" date="2022-10" db="EMBL/GenBank/DDBJ databases">
        <authorList>
            <consortium name="ENA_rothamsted_submissions"/>
            <consortium name="culmorum"/>
            <person name="King R."/>
        </authorList>
    </citation>
    <scope>NUCLEOTIDE SEQUENCE</scope>
</reference>
<dbReference type="Gene3D" id="1.20.1340.10">
    <property type="entry name" value="dopa decarboxylase, N-terminal domain"/>
    <property type="match status" value="1"/>
</dbReference>
<comment type="cofactor">
    <cofactor evidence="1 6">
        <name>pyridoxal 5'-phosphate</name>
        <dbReference type="ChEBI" id="CHEBI:597326"/>
    </cofactor>
</comment>
<dbReference type="InterPro" id="IPR010977">
    <property type="entry name" value="Aromatic_deC"/>
</dbReference>
<dbReference type="GO" id="GO:0016831">
    <property type="term" value="F:carboxy-lyase activity"/>
    <property type="evidence" value="ECO:0007669"/>
    <property type="project" value="UniProtKB-KW"/>
</dbReference>
<dbReference type="PROSITE" id="PS00392">
    <property type="entry name" value="DDC_GAD_HDC_YDC"/>
    <property type="match status" value="1"/>
</dbReference>
<dbReference type="InterPro" id="IPR002129">
    <property type="entry name" value="PyrdxlP-dep_de-COase"/>
</dbReference>
<dbReference type="PANTHER" id="PTHR11999:SF70">
    <property type="entry name" value="MIP05841P"/>
    <property type="match status" value="1"/>
</dbReference>
<accession>A0A9N9WPU5</accession>
<name>A0A9N9WPU5_9DIPT</name>
<dbReference type="FunFam" id="3.90.1150.10:FF:000018">
    <property type="entry name" value="Histidine decarboxylase"/>
    <property type="match status" value="1"/>
</dbReference>
<dbReference type="GO" id="GO:0005737">
    <property type="term" value="C:cytoplasm"/>
    <property type="evidence" value="ECO:0007669"/>
    <property type="project" value="TreeGrafter"/>
</dbReference>
<evidence type="ECO:0000256" key="7">
    <source>
        <dbReference type="SAM" id="MobiDB-lite"/>
    </source>
</evidence>
<feature type="modified residue" description="N6-(pyridoxal phosphate)lysine" evidence="6">
    <location>
        <position position="305"/>
    </location>
</feature>
<proteinExistence type="inferred from homology"/>
<dbReference type="PRINTS" id="PR00800">
    <property type="entry name" value="YHDCRBOXLASE"/>
</dbReference>
<dbReference type="Gene3D" id="3.90.1150.10">
    <property type="entry name" value="Aspartate Aminotransferase, domain 1"/>
    <property type="match status" value="1"/>
</dbReference>
<dbReference type="InterPro" id="IPR015424">
    <property type="entry name" value="PyrdxlP-dep_Trfase"/>
</dbReference>
<dbReference type="GO" id="GO:0030170">
    <property type="term" value="F:pyridoxal phosphate binding"/>
    <property type="evidence" value="ECO:0007669"/>
    <property type="project" value="InterPro"/>
</dbReference>
<evidence type="ECO:0000256" key="2">
    <source>
        <dbReference type="ARBA" id="ARBA00009533"/>
    </source>
</evidence>
<dbReference type="OrthoDB" id="639767at2759"/>
<dbReference type="GO" id="GO:0006520">
    <property type="term" value="P:amino acid metabolic process"/>
    <property type="evidence" value="ECO:0007669"/>
    <property type="project" value="InterPro"/>
</dbReference>
<gene>
    <name evidence="8" type="ORF">CHIRRI_LOCUS4489</name>
</gene>
<dbReference type="PANTHER" id="PTHR11999">
    <property type="entry name" value="GROUP II PYRIDOXAL-5-PHOSPHATE DECARBOXYLASE"/>
    <property type="match status" value="1"/>
</dbReference>
<dbReference type="AlphaFoldDB" id="A0A9N9WPU5"/>